<accession>A0ABV4B680</accession>
<proteinExistence type="predicted"/>
<organism evidence="4 5">
    <name type="scientific">Comamonas sediminis</name>
    <dbReference type="NCBI Taxonomy" id="1783360"/>
    <lineage>
        <taxon>Bacteria</taxon>
        <taxon>Pseudomonadati</taxon>
        <taxon>Pseudomonadota</taxon>
        <taxon>Betaproteobacteria</taxon>
        <taxon>Burkholderiales</taxon>
        <taxon>Comamonadaceae</taxon>
        <taxon>Comamonas</taxon>
    </lineage>
</organism>
<dbReference type="RefSeq" id="WP_369460507.1">
    <property type="nucleotide sequence ID" value="NZ_JBGBDC010000006.1"/>
</dbReference>
<gene>
    <name evidence="4" type="ORF">AB7A72_15770</name>
</gene>
<evidence type="ECO:0000313" key="5">
    <source>
        <dbReference type="Proteomes" id="UP001562178"/>
    </source>
</evidence>
<feature type="transmembrane region" description="Helical" evidence="3">
    <location>
        <begin position="643"/>
        <end position="663"/>
    </location>
</feature>
<feature type="region of interest" description="Disordered" evidence="2">
    <location>
        <begin position="834"/>
        <end position="854"/>
    </location>
</feature>
<reference evidence="4 5" key="1">
    <citation type="journal article" date="2016" name="Int. J. Syst. Evol. Microbiol.">
        <title>Description of Comamonas sediminis sp. nov., isolated from lagoon sediments.</title>
        <authorList>
            <person name="Subhash Y."/>
            <person name="Bang J.J."/>
            <person name="You T.H."/>
            <person name="Lee S.S."/>
        </authorList>
    </citation>
    <scope>NUCLEOTIDE SEQUENCE [LARGE SCALE GENOMIC DNA]</scope>
    <source>
        <strain evidence="4 5">JCM 31169</strain>
    </source>
</reference>
<comment type="caution">
    <text evidence="4">The sequence shown here is derived from an EMBL/GenBank/DDBJ whole genome shotgun (WGS) entry which is preliminary data.</text>
</comment>
<keyword evidence="1" id="KW-0175">Coiled coil</keyword>
<dbReference type="EMBL" id="JBGBDC010000006">
    <property type="protein sequence ID" value="MEY2252476.1"/>
    <property type="molecule type" value="Genomic_DNA"/>
</dbReference>
<dbReference type="Gene3D" id="1.10.287.1490">
    <property type="match status" value="1"/>
</dbReference>
<feature type="coiled-coil region" evidence="1">
    <location>
        <begin position="29"/>
        <end position="83"/>
    </location>
</feature>
<protein>
    <submittedName>
        <fullName evidence="4">Uncharacterized protein</fullName>
    </submittedName>
</protein>
<feature type="transmembrane region" description="Helical" evidence="3">
    <location>
        <begin position="598"/>
        <end position="623"/>
    </location>
</feature>
<keyword evidence="3" id="KW-0472">Membrane</keyword>
<dbReference type="Proteomes" id="UP001562178">
    <property type="component" value="Unassembled WGS sequence"/>
</dbReference>
<sequence>MGMERLRLDVILSAKEKLTGPLKRVMAGSSATSRSLKGLRDSLKQLENQQGLVDKFRNAHKASKALRAEIAAQKRKIREMAVEHAAAGNVTDAMARRMASAKGELAGLQARVSPLRQSIQTLTGRMEQAGLSTRGLRTQEATLRAEMERTTASIAKQKQRLQQLSAAQHNMQRMGVKGAAITAGGMGAMYASRHAAQTMAPMMGQGKSLEMEGVRINALGLGAEESGKAIDFAKGFKSYGTSQLDNMQLMRDAITVFNDRHHAEEALPFLAKMKFANEGAFGAEHGADNEKKFMDMMKVIEMRNGANNREDFERNGNLVQQVITATGGRVGAEDWLNLIKTGGVAAKGIGEKEFFYRLEPLVQEMGGHRVGTGMMSAYQNIYQGKTTKRSAMLLDNLGLIADRSKVKHDKVGQVAQLGVGALKGSDIFQRSQFEWLETVLIPALEKKGITSEKQILDAMGGIFSNRNAAGLFATMYQQRAMLNKSYKLNESADNVETLYGRVKPTAAGNELELLARRNDLYARMSTTLLPAYVKLLQVVTDATEGISRFAGEHPQLTKWVLYGVGALGLLTAGLAAVAIPIGLVMAKGALLRFVLARVGLSIGGIGTAVRAVGSAFTFGGQWLGAFAARMALYGPAVLRFGAVFLRLLGPIGLLMTAGTMLYSRWDDVVGGAKLLWADLSEAVSNGLQSVLGLTTRFYEAGANIVQGLVNGITGRLSAVRDTISTMADDSIGWFKDKLGIHSPSRVFMQLGGFVSEGAALGIEGGTGRAKAAALSLAAATMVPLPSLAAAPVPSMGGMGGAGAAGGAGAPKIEINVYAQPGMDAAAIGRAVAAELEKRERDKGTRRRSSYTDME</sequence>
<evidence type="ECO:0000256" key="1">
    <source>
        <dbReference type="SAM" id="Coils"/>
    </source>
</evidence>
<evidence type="ECO:0000256" key="2">
    <source>
        <dbReference type="SAM" id="MobiDB-lite"/>
    </source>
</evidence>
<name>A0ABV4B680_9BURK</name>
<keyword evidence="5" id="KW-1185">Reference proteome</keyword>
<evidence type="ECO:0000256" key="3">
    <source>
        <dbReference type="SAM" id="Phobius"/>
    </source>
</evidence>
<feature type="coiled-coil region" evidence="1">
    <location>
        <begin position="147"/>
        <end position="174"/>
    </location>
</feature>
<keyword evidence="3" id="KW-1133">Transmembrane helix</keyword>
<feature type="transmembrane region" description="Helical" evidence="3">
    <location>
        <begin position="559"/>
        <end position="586"/>
    </location>
</feature>
<evidence type="ECO:0000313" key="4">
    <source>
        <dbReference type="EMBL" id="MEY2252476.1"/>
    </source>
</evidence>
<keyword evidence="3" id="KW-0812">Transmembrane</keyword>